<dbReference type="Pfam" id="PF20151">
    <property type="entry name" value="DUF6533"/>
    <property type="match status" value="1"/>
</dbReference>
<feature type="transmembrane region" description="Helical" evidence="1">
    <location>
        <begin position="168"/>
        <end position="196"/>
    </location>
</feature>
<comment type="caution">
    <text evidence="3">The sequence shown here is derived from an EMBL/GenBank/DDBJ whole genome shotgun (WGS) entry which is preliminary data.</text>
</comment>
<reference evidence="3 4" key="1">
    <citation type="submission" date="2020-07" db="EMBL/GenBank/DDBJ databases">
        <title>Comparative genomics of pyrophilous fungi reveals a link between fire events and developmental genes.</title>
        <authorList>
            <consortium name="DOE Joint Genome Institute"/>
            <person name="Steindorff A.S."/>
            <person name="Carver A."/>
            <person name="Calhoun S."/>
            <person name="Stillman K."/>
            <person name="Liu H."/>
            <person name="Lipzen A."/>
            <person name="Pangilinan J."/>
            <person name="Labutti K."/>
            <person name="Bruns T.D."/>
            <person name="Grigoriev I.V."/>
        </authorList>
    </citation>
    <scope>NUCLEOTIDE SEQUENCE [LARGE SCALE GENOMIC DNA]</scope>
    <source>
        <strain evidence="3 4">CBS 144469</strain>
    </source>
</reference>
<sequence>MPGLKLEITNEVLKATRFVNEIAVAGIAFVLLDYLHTLPREVRLIWPTKLSAPKIILFAVRYGTVALAGLEYLCKLSFPFHEQQCKKIYRAISVLEVVLSCLGELIIYIRVWAFSGFDRRALYYLASQYTVMSGVSFYLLFKFVSSARITSAAPLTGFSCLFYEGGALYLAMVYVIMLCSVITLMGLMIVIGVYRYRRTGLVGAESSLLVQFYRDGLVYFIMLGLLCLANIASNLAAPRGYQHMFSEMQIYLHSIIATRMTFHLRQFSMQVDDSDDQLTRSVWAEYSSVRHPDLAEAKPGEILRAVMPKFRSTRGGGLTHGRISTLRFASIHGGDSVP</sequence>
<accession>A0A8H6LWW7</accession>
<proteinExistence type="predicted"/>
<dbReference type="InterPro" id="IPR045340">
    <property type="entry name" value="DUF6533"/>
</dbReference>
<dbReference type="EMBL" id="JACGCI010000138">
    <property type="protein sequence ID" value="KAF6743687.1"/>
    <property type="molecule type" value="Genomic_DNA"/>
</dbReference>
<evidence type="ECO:0000313" key="3">
    <source>
        <dbReference type="EMBL" id="KAF6743687.1"/>
    </source>
</evidence>
<name>A0A8H6LWW7_9AGAR</name>
<feature type="transmembrane region" description="Helical" evidence="1">
    <location>
        <begin position="88"/>
        <end position="109"/>
    </location>
</feature>
<dbReference type="Proteomes" id="UP000521943">
    <property type="component" value="Unassembled WGS sequence"/>
</dbReference>
<keyword evidence="1" id="KW-0812">Transmembrane</keyword>
<evidence type="ECO:0000313" key="4">
    <source>
        <dbReference type="Proteomes" id="UP000521943"/>
    </source>
</evidence>
<protein>
    <recommendedName>
        <fullName evidence="2">DUF6533 domain-containing protein</fullName>
    </recommendedName>
</protein>
<dbReference type="OrthoDB" id="2638860at2759"/>
<evidence type="ECO:0000256" key="1">
    <source>
        <dbReference type="SAM" id="Phobius"/>
    </source>
</evidence>
<dbReference type="AlphaFoldDB" id="A0A8H6LWW7"/>
<feature type="transmembrane region" description="Helical" evidence="1">
    <location>
        <begin position="121"/>
        <end position="141"/>
    </location>
</feature>
<evidence type="ECO:0000259" key="2">
    <source>
        <dbReference type="Pfam" id="PF20151"/>
    </source>
</evidence>
<feature type="transmembrane region" description="Helical" evidence="1">
    <location>
        <begin position="216"/>
        <end position="237"/>
    </location>
</feature>
<keyword evidence="1" id="KW-1133">Transmembrane helix</keyword>
<organism evidence="3 4">
    <name type="scientific">Ephemerocybe angulata</name>
    <dbReference type="NCBI Taxonomy" id="980116"/>
    <lineage>
        <taxon>Eukaryota</taxon>
        <taxon>Fungi</taxon>
        <taxon>Dikarya</taxon>
        <taxon>Basidiomycota</taxon>
        <taxon>Agaricomycotina</taxon>
        <taxon>Agaricomycetes</taxon>
        <taxon>Agaricomycetidae</taxon>
        <taxon>Agaricales</taxon>
        <taxon>Agaricineae</taxon>
        <taxon>Psathyrellaceae</taxon>
        <taxon>Ephemerocybe</taxon>
    </lineage>
</organism>
<keyword evidence="4" id="KW-1185">Reference proteome</keyword>
<gene>
    <name evidence="3" type="ORF">DFP72DRAFT_932174</name>
</gene>
<feature type="domain" description="DUF6533" evidence="2">
    <location>
        <begin position="23"/>
        <end position="65"/>
    </location>
</feature>
<keyword evidence="1" id="KW-0472">Membrane</keyword>